<dbReference type="AlphaFoldDB" id="A0A9X1LGV3"/>
<evidence type="ECO:0000313" key="2">
    <source>
        <dbReference type="EMBL" id="MCB7480133.1"/>
    </source>
</evidence>
<comment type="caution">
    <text evidence="2">The sequence shown here is derived from an EMBL/GenBank/DDBJ whole genome shotgun (WGS) entry which is preliminary data.</text>
</comment>
<dbReference type="RefSeq" id="WP_229337807.1">
    <property type="nucleotide sequence ID" value="NZ_JAJBZG010000001.1"/>
</dbReference>
<protein>
    <submittedName>
        <fullName evidence="2">VOC family protein</fullName>
    </submittedName>
</protein>
<dbReference type="InterPro" id="IPR029068">
    <property type="entry name" value="Glyas_Bleomycin-R_OHBP_Dase"/>
</dbReference>
<dbReference type="Pfam" id="PF00903">
    <property type="entry name" value="Glyoxalase"/>
    <property type="match status" value="1"/>
</dbReference>
<dbReference type="InterPro" id="IPR037523">
    <property type="entry name" value="VOC_core"/>
</dbReference>
<dbReference type="InterPro" id="IPR004360">
    <property type="entry name" value="Glyas_Fos-R_dOase_dom"/>
</dbReference>
<reference evidence="2" key="1">
    <citation type="submission" date="2021-10" db="EMBL/GenBank/DDBJ databases">
        <title>Gramella sp. ASW11-100T, isolated from marine sediment.</title>
        <authorList>
            <person name="Xia C."/>
        </authorList>
    </citation>
    <scope>NUCLEOTIDE SEQUENCE</scope>
    <source>
        <strain evidence="2">ASW11-100</strain>
    </source>
</reference>
<dbReference type="PROSITE" id="PS51819">
    <property type="entry name" value="VOC"/>
    <property type="match status" value="1"/>
</dbReference>
<feature type="domain" description="VOC" evidence="1">
    <location>
        <begin position="5"/>
        <end position="124"/>
    </location>
</feature>
<keyword evidence="3" id="KW-1185">Reference proteome</keyword>
<proteinExistence type="predicted"/>
<evidence type="ECO:0000313" key="3">
    <source>
        <dbReference type="Proteomes" id="UP001139414"/>
    </source>
</evidence>
<accession>A0A9X1LGV3</accession>
<dbReference type="EMBL" id="JAJBZG010000001">
    <property type="protein sequence ID" value="MCB7480133.1"/>
    <property type="molecule type" value="Genomic_DNA"/>
</dbReference>
<sequence>MLKNSKAFTTFSTKDIKITEKFYKDTLGLNVSENKMGLLELELTNCSVLIYPKQDHKPANFTVLNFYVQDIQKEVSSLTKKGVQFEKYDGEIKTDSFGIHKGELGPAIAWFKDPSGNILSLIQEEK</sequence>
<gene>
    <name evidence="2" type="ORF">LGQ90_02545</name>
</gene>
<evidence type="ECO:0000259" key="1">
    <source>
        <dbReference type="PROSITE" id="PS51819"/>
    </source>
</evidence>
<organism evidence="2 3">
    <name type="scientific">Christiangramia sediminis</name>
    <dbReference type="NCBI Taxonomy" id="2881336"/>
    <lineage>
        <taxon>Bacteria</taxon>
        <taxon>Pseudomonadati</taxon>
        <taxon>Bacteroidota</taxon>
        <taxon>Flavobacteriia</taxon>
        <taxon>Flavobacteriales</taxon>
        <taxon>Flavobacteriaceae</taxon>
        <taxon>Christiangramia</taxon>
    </lineage>
</organism>
<dbReference type="SUPFAM" id="SSF54593">
    <property type="entry name" value="Glyoxalase/Bleomycin resistance protein/Dihydroxybiphenyl dioxygenase"/>
    <property type="match status" value="1"/>
</dbReference>
<dbReference type="Gene3D" id="3.10.180.10">
    <property type="entry name" value="2,3-Dihydroxybiphenyl 1,2-Dioxygenase, domain 1"/>
    <property type="match status" value="1"/>
</dbReference>
<name>A0A9X1LGV3_9FLAO</name>
<dbReference type="Proteomes" id="UP001139414">
    <property type="component" value="Unassembled WGS sequence"/>
</dbReference>